<dbReference type="AlphaFoldDB" id="A0A6C0IKU9"/>
<reference evidence="1" key="1">
    <citation type="journal article" date="2020" name="Nature">
        <title>Giant virus diversity and host interactions through global metagenomics.</title>
        <authorList>
            <person name="Schulz F."/>
            <person name="Roux S."/>
            <person name="Paez-Espino D."/>
            <person name="Jungbluth S."/>
            <person name="Walsh D.A."/>
            <person name="Denef V.J."/>
            <person name="McMahon K.D."/>
            <person name="Konstantinidis K.T."/>
            <person name="Eloe-Fadrosh E.A."/>
            <person name="Kyrpides N.C."/>
            <person name="Woyke T."/>
        </authorList>
    </citation>
    <scope>NUCLEOTIDE SEQUENCE</scope>
    <source>
        <strain evidence="1">GVMAG-M-3300024258-14</strain>
    </source>
</reference>
<proteinExistence type="predicted"/>
<name>A0A6C0IKU9_9ZZZZ</name>
<sequence length="211" mass="24103">MSYSCYSFSEGSSSLWDASTDKMIYCSTLFPLRGERSNCLHEKMLPLLAQYGDNAPRDGIFKIIHHVFREDNICFYLENVGDVFKRKAILNNIGYCVDNGFGSGSFVSNKTERDFTNTRTTKTKAPKKRKMEQIEPEPMTNNIHLKDFGCQTTMITEDIGVQTIKEPIYEIDVKVVKNVVLTPAASIHKKRNEYTLKLNRGWTLHSKDGNN</sequence>
<accession>A0A6C0IKU9</accession>
<evidence type="ECO:0000313" key="1">
    <source>
        <dbReference type="EMBL" id="QHT93861.1"/>
    </source>
</evidence>
<protein>
    <submittedName>
        <fullName evidence="1">Uncharacterized protein</fullName>
    </submittedName>
</protein>
<dbReference type="EMBL" id="MN740211">
    <property type="protein sequence ID" value="QHT93861.1"/>
    <property type="molecule type" value="Genomic_DNA"/>
</dbReference>
<organism evidence="1">
    <name type="scientific">viral metagenome</name>
    <dbReference type="NCBI Taxonomy" id="1070528"/>
    <lineage>
        <taxon>unclassified sequences</taxon>
        <taxon>metagenomes</taxon>
        <taxon>organismal metagenomes</taxon>
    </lineage>
</organism>